<evidence type="ECO:0000313" key="7">
    <source>
        <dbReference type="Proteomes" id="UP001589896"/>
    </source>
</evidence>
<dbReference type="SUPFAM" id="SSF54373">
    <property type="entry name" value="FAD-linked reductases, C-terminal domain"/>
    <property type="match status" value="1"/>
</dbReference>
<dbReference type="GO" id="GO:0050131">
    <property type="term" value="F:N-methyl-L-amino-acid oxidase activity"/>
    <property type="evidence" value="ECO:0007669"/>
    <property type="project" value="UniProtKB-EC"/>
</dbReference>
<evidence type="ECO:0000256" key="1">
    <source>
        <dbReference type="ARBA" id="ARBA00001974"/>
    </source>
</evidence>
<accession>A0ABV6RTG0</accession>
<evidence type="ECO:0000259" key="5">
    <source>
        <dbReference type="Pfam" id="PF01266"/>
    </source>
</evidence>
<dbReference type="RefSeq" id="WP_386671853.1">
    <property type="nucleotide sequence ID" value="NZ_JBHLTG010000005.1"/>
</dbReference>
<comment type="cofactor">
    <cofactor evidence="1">
        <name>FAD</name>
        <dbReference type="ChEBI" id="CHEBI:57692"/>
    </cofactor>
</comment>
<dbReference type="InterPro" id="IPR036188">
    <property type="entry name" value="FAD/NAD-bd_sf"/>
</dbReference>
<dbReference type="PANTHER" id="PTHR10961">
    <property type="entry name" value="PEROXISOMAL SARCOSINE OXIDASE"/>
    <property type="match status" value="1"/>
</dbReference>
<keyword evidence="7" id="KW-1185">Reference proteome</keyword>
<gene>
    <name evidence="6" type="primary">solA</name>
    <name evidence="6" type="ORF">ACFFGH_20730</name>
</gene>
<organism evidence="6 7">
    <name type="scientific">Lysobacter korlensis</name>
    <dbReference type="NCBI Taxonomy" id="553636"/>
    <lineage>
        <taxon>Bacteria</taxon>
        <taxon>Pseudomonadati</taxon>
        <taxon>Pseudomonadota</taxon>
        <taxon>Gammaproteobacteria</taxon>
        <taxon>Lysobacterales</taxon>
        <taxon>Lysobacteraceae</taxon>
        <taxon>Lysobacter</taxon>
    </lineage>
</organism>
<dbReference type="SUPFAM" id="SSF51905">
    <property type="entry name" value="FAD/NAD(P)-binding domain"/>
    <property type="match status" value="1"/>
</dbReference>
<sequence>MKTSWRHVVLGAGVIGTAAALRIAERGDGDVLVLEQYRLGHDRGSSNDHSRIIRHTYHSASYTALTPQAFASWEDIEERTGLELVLRTGGLDLFDGAHGEQDLTAYRTALDAAGIAYEPLDVAGLRARFPQWRIGDHVTGMFQADGGILDIRRAVAAQVVLARQLGVTFADETRVERIDRDGSRIVLSTDRGRVEADRVTLATGSWAGELLPDLGVPWRITLSQEQVSYFAPAMVREFTPDRFPIWVYHGEEIWYGFPVYGEVAVKLARDLGKRTITPEQRTPEPDPAETRLLSGFLERHLPGAAGPEVLSKVCVYDMPPDKEFIVDLLPGDPRITVAIGGSGHAGKFAAFLGEVVADLATTGSTAHPVSIFRADRPALVDPAFPRTNRLSAAR</sequence>
<feature type="domain" description="FAD dependent oxidoreductase" evidence="5">
    <location>
        <begin position="8"/>
        <end position="359"/>
    </location>
</feature>
<dbReference type="Gene3D" id="3.30.9.10">
    <property type="entry name" value="D-Amino Acid Oxidase, subunit A, domain 2"/>
    <property type="match status" value="1"/>
</dbReference>
<keyword evidence="2" id="KW-0285">Flavoprotein</keyword>
<protein>
    <submittedName>
        <fullName evidence="6">N-methyl-L-tryptophan oxidase</fullName>
        <ecNumber evidence="6">1.5.3.2</ecNumber>
    </submittedName>
</protein>
<dbReference type="Gene3D" id="3.50.50.60">
    <property type="entry name" value="FAD/NAD(P)-binding domain"/>
    <property type="match status" value="1"/>
</dbReference>
<evidence type="ECO:0000256" key="4">
    <source>
        <dbReference type="ARBA" id="ARBA00023002"/>
    </source>
</evidence>
<reference evidence="6 7" key="1">
    <citation type="submission" date="2024-09" db="EMBL/GenBank/DDBJ databases">
        <authorList>
            <person name="Sun Q."/>
            <person name="Mori K."/>
        </authorList>
    </citation>
    <scope>NUCLEOTIDE SEQUENCE [LARGE SCALE GENOMIC DNA]</scope>
    <source>
        <strain evidence="6 7">KCTC 23076</strain>
    </source>
</reference>
<name>A0ABV6RTG0_9GAMM</name>
<comment type="caution">
    <text evidence="6">The sequence shown here is derived from an EMBL/GenBank/DDBJ whole genome shotgun (WGS) entry which is preliminary data.</text>
</comment>
<proteinExistence type="predicted"/>
<keyword evidence="3" id="KW-0274">FAD</keyword>
<dbReference type="InterPro" id="IPR045170">
    <property type="entry name" value="MTOX"/>
</dbReference>
<dbReference type="InterPro" id="IPR006076">
    <property type="entry name" value="FAD-dep_OxRdtase"/>
</dbReference>
<dbReference type="Pfam" id="PF01266">
    <property type="entry name" value="DAO"/>
    <property type="match status" value="1"/>
</dbReference>
<dbReference type="PANTHER" id="PTHR10961:SF7">
    <property type="entry name" value="FAD DEPENDENT OXIDOREDUCTASE DOMAIN-CONTAINING PROTEIN"/>
    <property type="match status" value="1"/>
</dbReference>
<evidence type="ECO:0000256" key="2">
    <source>
        <dbReference type="ARBA" id="ARBA00022630"/>
    </source>
</evidence>
<dbReference type="EC" id="1.5.3.2" evidence="6"/>
<dbReference type="Proteomes" id="UP001589896">
    <property type="component" value="Unassembled WGS sequence"/>
</dbReference>
<evidence type="ECO:0000313" key="6">
    <source>
        <dbReference type="EMBL" id="MFC0680267.1"/>
    </source>
</evidence>
<dbReference type="EMBL" id="JBHLTG010000005">
    <property type="protein sequence ID" value="MFC0680267.1"/>
    <property type="molecule type" value="Genomic_DNA"/>
</dbReference>
<dbReference type="NCBIfam" id="NF008425">
    <property type="entry name" value="PRK11259.1"/>
    <property type="match status" value="1"/>
</dbReference>
<keyword evidence="4 6" id="KW-0560">Oxidoreductase</keyword>
<evidence type="ECO:0000256" key="3">
    <source>
        <dbReference type="ARBA" id="ARBA00022827"/>
    </source>
</evidence>